<keyword evidence="4" id="KW-1185">Reference proteome</keyword>
<dbReference type="SUPFAM" id="SSF52833">
    <property type="entry name" value="Thioredoxin-like"/>
    <property type="match status" value="1"/>
</dbReference>
<dbReference type="AlphaFoldDB" id="A0A251X2U3"/>
<organism evidence="3 4">
    <name type="scientific">Marivivens niveibacter</name>
    <dbReference type="NCBI Taxonomy" id="1930667"/>
    <lineage>
        <taxon>Bacteria</taxon>
        <taxon>Pseudomonadati</taxon>
        <taxon>Pseudomonadota</taxon>
        <taxon>Alphaproteobacteria</taxon>
        <taxon>Rhodobacterales</taxon>
        <taxon>Paracoccaceae</taxon>
        <taxon>Marivivens group</taxon>
        <taxon>Marivivens</taxon>
    </lineage>
</organism>
<dbReference type="InterPro" id="IPR036249">
    <property type="entry name" value="Thioredoxin-like_sf"/>
</dbReference>
<feature type="signal peptide" evidence="1">
    <location>
        <begin position="1"/>
        <end position="21"/>
    </location>
</feature>
<evidence type="ECO:0000256" key="1">
    <source>
        <dbReference type="SAM" id="SignalP"/>
    </source>
</evidence>
<gene>
    <name evidence="3" type="ORF">BVC71_03915</name>
</gene>
<evidence type="ECO:0000259" key="2">
    <source>
        <dbReference type="PROSITE" id="PS51352"/>
    </source>
</evidence>
<feature type="chain" id="PRO_5013191176" description="Thioredoxin domain-containing protein" evidence="1">
    <location>
        <begin position="22"/>
        <end position="134"/>
    </location>
</feature>
<dbReference type="Pfam" id="PF00085">
    <property type="entry name" value="Thioredoxin"/>
    <property type="match status" value="1"/>
</dbReference>
<sequence length="134" mass="15185">MFTRRALFAAALAMTALPAFAQNIERPWVSTDDVQAMLDAGDTVFVDFKATWCGTCKVQERQIDAILTEDPSLMEQIKFVNVDWDEYGNDDFTKSINIPRRSTLVLFDGRTEIGRLVAITDRDQIFDLIDMGVE</sequence>
<name>A0A251X2U3_9RHOB</name>
<dbReference type="Proteomes" id="UP000194664">
    <property type="component" value="Unassembled WGS sequence"/>
</dbReference>
<evidence type="ECO:0000313" key="3">
    <source>
        <dbReference type="EMBL" id="OUD10644.1"/>
    </source>
</evidence>
<dbReference type="RefSeq" id="WP_240516769.1">
    <property type="nucleotide sequence ID" value="NZ_MSPP01000001.1"/>
</dbReference>
<dbReference type="PROSITE" id="PS51352">
    <property type="entry name" value="THIOREDOXIN_2"/>
    <property type="match status" value="1"/>
</dbReference>
<accession>A0A251X2U3</accession>
<dbReference type="CDD" id="cd02947">
    <property type="entry name" value="TRX_family"/>
    <property type="match status" value="1"/>
</dbReference>
<dbReference type="InterPro" id="IPR013766">
    <property type="entry name" value="Thioredoxin_domain"/>
</dbReference>
<proteinExistence type="predicted"/>
<dbReference type="Gene3D" id="3.40.30.10">
    <property type="entry name" value="Glutaredoxin"/>
    <property type="match status" value="1"/>
</dbReference>
<evidence type="ECO:0000313" key="4">
    <source>
        <dbReference type="Proteomes" id="UP000194664"/>
    </source>
</evidence>
<keyword evidence="1" id="KW-0732">Signal</keyword>
<feature type="domain" description="Thioredoxin" evidence="2">
    <location>
        <begin position="6"/>
        <end position="134"/>
    </location>
</feature>
<dbReference type="EMBL" id="MSPP01000001">
    <property type="protein sequence ID" value="OUD10644.1"/>
    <property type="molecule type" value="Genomic_DNA"/>
</dbReference>
<comment type="caution">
    <text evidence="3">The sequence shown here is derived from an EMBL/GenBank/DDBJ whole genome shotgun (WGS) entry which is preliminary data.</text>
</comment>
<protein>
    <recommendedName>
        <fullName evidence="2">Thioredoxin domain-containing protein</fullName>
    </recommendedName>
</protein>
<reference evidence="3 4" key="1">
    <citation type="submission" date="2016-12" db="EMBL/GenBank/DDBJ databases">
        <title>The draft genome sequence of HSLHS2.</title>
        <authorList>
            <person name="Hu D."/>
            <person name="Wang L."/>
            <person name="Shao Z."/>
        </authorList>
    </citation>
    <scope>NUCLEOTIDE SEQUENCE [LARGE SCALE GENOMIC DNA]</scope>
    <source>
        <strain evidence="3">MCCC 1A06712</strain>
    </source>
</reference>